<evidence type="ECO:0000313" key="2">
    <source>
        <dbReference type="EMBL" id="MFD1030278.1"/>
    </source>
</evidence>
<proteinExistence type="predicted"/>
<reference evidence="3" key="1">
    <citation type="journal article" date="2019" name="Int. J. Syst. Evol. Microbiol.">
        <title>The Global Catalogue of Microorganisms (GCM) 10K type strain sequencing project: providing services to taxonomists for standard genome sequencing and annotation.</title>
        <authorList>
            <consortium name="The Broad Institute Genomics Platform"/>
            <consortium name="The Broad Institute Genome Sequencing Center for Infectious Disease"/>
            <person name="Wu L."/>
            <person name="Ma J."/>
        </authorList>
    </citation>
    <scope>NUCLEOTIDE SEQUENCE [LARGE SCALE GENOMIC DNA]</scope>
    <source>
        <strain evidence="3">CCUG 56756</strain>
    </source>
</reference>
<feature type="transmembrane region" description="Helical" evidence="1">
    <location>
        <begin position="115"/>
        <end position="133"/>
    </location>
</feature>
<feature type="transmembrane region" description="Helical" evidence="1">
    <location>
        <begin position="57"/>
        <end position="75"/>
    </location>
</feature>
<keyword evidence="1" id="KW-1133">Transmembrane helix</keyword>
<accession>A0ABW3L6N8</accession>
<keyword evidence="1" id="KW-0812">Transmembrane</keyword>
<keyword evidence="1" id="KW-0472">Membrane</keyword>
<evidence type="ECO:0000313" key="3">
    <source>
        <dbReference type="Proteomes" id="UP001597109"/>
    </source>
</evidence>
<dbReference type="EMBL" id="JBHTKI010000003">
    <property type="protein sequence ID" value="MFD1030278.1"/>
    <property type="molecule type" value="Genomic_DNA"/>
</dbReference>
<evidence type="ECO:0000256" key="1">
    <source>
        <dbReference type="SAM" id="Phobius"/>
    </source>
</evidence>
<comment type="caution">
    <text evidence="2">The sequence shown here is derived from an EMBL/GenBank/DDBJ whole genome shotgun (WGS) entry which is preliminary data.</text>
</comment>
<sequence>MEKDKPFKEESVWTKIFIIVSMTLLVAGSLAFVFGIYFFGIAGLFNVLGIQYDSIWSLFWFGVFFFILDSFADFIKMVFTILLDHLSIANAGTIFAIYFLVIWAVLSLLNLLMDSISITVTAQLIAAAVIALIEVGLNKTSKKEEPVD</sequence>
<dbReference type="Proteomes" id="UP001597109">
    <property type="component" value="Unassembled WGS sequence"/>
</dbReference>
<dbReference type="RefSeq" id="WP_144841348.1">
    <property type="nucleotide sequence ID" value="NZ_JBHTKI010000003.1"/>
</dbReference>
<name>A0ABW3L6N8_9BACL</name>
<gene>
    <name evidence="2" type="ORF">ACFQ1X_02350</name>
</gene>
<feature type="transmembrane region" description="Helical" evidence="1">
    <location>
        <begin position="12"/>
        <end position="45"/>
    </location>
</feature>
<dbReference type="Pfam" id="PF14184">
    <property type="entry name" value="YrvL"/>
    <property type="match status" value="1"/>
</dbReference>
<organism evidence="2 3">
    <name type="scientific">Metaplanococcus flavidus</name>
    <dbReference type="NCBI Taxonomy" id="569883"/>
    <lineage>
        <taxon>Bacteria</taxon>
        <taxon>Bacillati</taxon>
        <taxon>Bacillota</taxon>
        <taxon>Bacilli</taxon>
        <taxon>Bacillales</taxon>
        <taxon>Caryophanaceae</taxon>
        <taxon>Metaplanococcus</taxon>
    </lineage>
</organism>
<protein>
    <submittedName>
        <fullName evidence="2">YrvL family regulatory protein</fullName>
    </submittedName>
</protein>
<keyword evidence="3" id="KW-1185">Reference proteome</keyword>
<feature type="transmembrane region" description="Helical" evidence="1">
    <location>
        <begin position="87"/>
        <end position="109"/>
    </location>
</feature>
<dbReference type="InterPro" id="IPR025912">
    <property type="entry name" value="YrvL"/>
</dbReference>